<evidence type="ECO:0000313" key="2">
    <source>
        <dbReference type="Proteomes" id="UP001603857"/>
    </source>
</evidence>
<organism evidence="1 2">
    <name type="scientific">Flemingia macrophylla</name>
    <dbReference type="NCBI Taxonomy" id="520843"/>
    <lineage>
        <taxon>Eukaryota</taxon>
        <taxon>Viridiplantae</taxon>
        <taxon>Streptophyta</taxon>
        <taxon>Embryophyta</taxon>
        <taxon>Tracheophyta</taxon>
        <taxon>Spermatophyta</taxon>
        <taxon>Magnoliopsida</taxon>
        <taxon>eudicotyledons</taxon>
        <taxon>Gunneridae</taxon>
        <taxon>Pentapetalae</taxon>
        <taxon>rosids</taxon>
        <taxon>fabids</taxon>
        <taxon>Fabales</taxon>
        <taxon>Fabaceae</taxon>
        <taxon>Papilionoideae</taxon>
        <taxon>50 kb inversion clade</taxon>
        <taxon>NPAAA clade</taxon>
        <taxon>indigoferoid/millettioid clade</taxon>
        <taxon>Phaseoleae</taxon>
        <taxon>Flemingia</taxon>
    </lineage>
</organism>
<accession>A0ABD1MZX0</accession>
<sequence length="67" mass="7739">MVDFGSFYAPCPVNFCELQSCLKTKIVEIYLLMIFLGCSHIAEPSIKKSPLLCVYLFCNFVWYCKET</sequence>
<evidence type="ECO:0000313" key="1">
    <source>
        <dbReference type="EMBL" id="KAL2341383.1"/>
    </source>
</evidence>
<comment type="caution">
    <text evidence="1">The sequence shown here is derived from an EMBL/GenBank/DDBJ whole genome shotgun (WGS) entry which is preliminary data.</text>
</comment>
<dbReference type="Proteomes" id="UP001603857">
    <property type="component" value="Unassembled WGS sequence"/>
</dbReference>
<protein>
    <submittedName>
        <fullName evidence="1">Uncharacterized protein</fullName>
    </submittedName>
</protein>
<gene>
    <name evidence="1" type="ORF">Fmac_009323</name>
</gene>
<dbReference type="EMBL" id="JBGMDY010000003">
    <property type="protein sequence ID" value="KAL2341383.1"/>
    <property type="molecule type" value="Genomic_DNA"/>
</dbReference>
<name>A0ABD1MZX0_9FABA</name>
<dbReference type="AlphaFoldDB" id="A0ABD1MZX0"/>
<keyword evidence="2" id="KW-1185">Reference proteome</keyword>
<reference evidence="1 2" key="1">
    <citation type="submission" date="2024-08" db="EMBL/GenBank/DDBJ databases">
        <title>Insights into the chromosomal genome structure of Flemingia macrophylla.</title>
        <authorList>
            <person name="Ding Y."/>
            <person name="Zhao Y."/>
            <person name="Bi W."/>
            <person name="Wu M."/>
            <person name="Zhao G."/>
            <person name="Gong Y."/>
            <person name="Li W."/>
            <person name="Zhang P."/>
        </authorList>
    </citation>
    <scope>NUCLEOTIDE SEQUENCE [LARGE SCALE GENOMIC DNA]</scope>
    <source>
        <strain evidence="1">DYQJB</strain>
        <tissue evidence="1">Leaf</tissue>
    </source>
</reference>
<proteinExistence type="predicted"/>